<dbReference type="AlphaFoldDB" id="A0AAV2MDI1"/>
<dbReference type="EMBL" id="OZ035829">
    <property type="protein sequence ID" value="CAL1611441.1"/>
    <property type="molecule type" value="Genomic_DNA"/>
</dbReference>
<dbReference type="Pfam" id="PF13613">
    <property type="entry name" value="HTH_Tnp_4"/>
    <property type="match status" value="1"/>
</dbReference>
<dbReference type="InterPro" id="IPR027805">
    <property type="entry name" value="Transposase_HTH_dom"/>
</dbReference>
<organism evidence="3 4">
    <name type="scientific">Knipowitschia caucasica</name>
    <name type="common">Caucasian dwarf goby</name>
    <name type="synonym">Pomatoschistus caucasicus</name>
    <dbReference type="NCBI Taxonomy" id="637954"/>
    <lineage>
        <taxon>Eukaryota</taxon>
        <taxon>Metazoa</taxon>
        <taxon>Chordata</taxon>
        <taxon>Craniata</taxon>
        <taxon>Vertebrata</taxon>
        <taxon>Euteleostomi</taxon>
        <taxon>Actinopterygii</taxon>
        <taxon>Neopterygii</taxon>
        <taxon>Teleostei</taxon>
        <taxon>Neoteleostei</taxon>
        <taxon>Acanthomorphata</taxon>
        <taxon>Gobiaria</taxon>
        <taxon>Gobiiformes</taxon>
        <taxon>Gobioidei</taxon>
        <taxon>Gobiidae</taxon>
        <taxon>Gobiinae</taxon>
        <taxon>Knipowitschia</taxon>
    </lineage>
</organism>
<keyword evidence="4" id="KW-1185">Reference proteome</keyword>
<evidence type="ECO:0000313" key="4">
    <source>
        <dbReference type="Proteomes" id="UP001497482"/>
    </source>
</evidence>
<feature type="compositionally biased region" description="Polar residues" evidence="1">
    <location>
        <begin position="252"/>
        <end position="261"/>
    </location>
</feature>
<evidence type="ECO:0000256" key="1">
    <source>
        <dbReference type="SAM" id="MobiDB-lite"/>
    </source>
</evidence>
<evidence type="ECO:0000313" key="3">
    <source>
        <dbReference type="EMBL" id="CAL1611441.1"/>
    </source>
</evidence>
<dbReference type="PANTHER" id="PTHR23080">
    <property type="entry name" value="THAP DOMAIN PROTEIN"/>
    <property type="match status" value="1"/>
</dbReference>
<accession>A0AAV2MDI1</accession>
<feature type="domain" description="Transposase Helix-turn-helix" evidence="2">
    <location>
        <begin position="138"/>
        <end position="188"/>
    </location>
</feature>
<dbReference type="PANTHER" id="PTHR23080:SF133">
    <property type="entry name" value="SI:CH211-262I1.5-RELATED"/>
    <property type="match status" value="1"/>
</dbReference>
<evidence type="ECO:0000259" key="2">
    <source>
        <dbReference type="Pfam" id="PF13613"/>
    </source>
</evidence>
<feature type="region of interest" description="Disordered" evidence="1">
    <location>
        <begin position="243"/>
        <end position="264"/>
    </location>
</feature>
<proteinExistence type="predicted"/>
<sequence length="496" mass="55282">MAGILPDWAPSLNLGHSEIKPTRTGRYGRKKRRRRRVAVKTPIQKFYAPSPDHNYCVRQSSTLAAAELQTELKRMKASLLYSHFYLQRFAGSDEDIHFFTRFSSYRHLQNFWRFINSTETRLIQETYSLTSAANLSTKLPHIDELFMFLMYLSVGLHPDDLSKRFGVSQAAVNRVLTVWTHLLYQLLGSTPLWMAQDDFPFALRRRTSSLLDLSGQAPAHGPACPLLHVPGLGPCGVSLSPERRANAGARSSPLQRPVQTPQDEESEINWAPLDLPPVPAEWGDCEVGEALEDGSLLTLDEVPDQVVEDFTSVGATTRRRRRKQPTLCPRMDLILHYATREWPKPLAAKRPALGYGMYCSVQDWSWAGGVPDIEDSVRMALLPSASVWPGARPLFPSERDRMSLAMLDRCYANAAQVVALANNMAFTTGALDRPLTTGQALSGDLLTEARTTSAALLRMSQAFAVDGGRTMAAAQVGARHLWLGLANIREAEKRKL</sequence>
<dbReference type="Proteomes" id="UP001497482">
    <property type="component" value="Chromosome 7"/>
</dbReference>
<gene>
    <name evidence="3" type="ORF">KC01_LOCUS37855</name>
</gene>
<reference evidence="3 4" key="1">
    <citation type="submission" date="2024-04" db="EMBL/GenBank/DDBJ databases">
        <authorList>
            <person name="Waldvogel A.-M."/>
            <person name="Schoenle A."/>
        </authorList>
    </citation>
    <scope>NUCLEOTIDE SEQUENCE [LARGE SCALE GENOMIC DNA]</scope>
</reference>
<name>A0AAV2MDI1_KNICA</name>
<protein>
    <recommendedName>
        <fullName evidence="2">Transposase Helix-turn-helix domain-containing protein</fullName>
    </recommendedName>
</protein>